<dbReference type="RefSeq" id="WP_123779606.1">
    <property type="nucleotide sequence ID" value="NZ_RKMG01000007.1"/>
</dbReference>
<organism evidence="2 3">
    <name type="scientific">Aerococcus agrisoli</name>
    <dbReference type="NCBI Taxonomy" id="2487350"/>
    <lineage>
        <taxon>Bacteria</taxon>
        <taxon>Bacillati</taxon>
        <taxon>Bacillota</taxon>
        <taxon>Bacilli</taxon>
        <taxon>Lactobacillales</taxon>
        <taxon>Aerococcaceae</taxon>
        <taxon>Aerococcus</taxon>
    </lineage>
</organism>
<reference evidence="2 3" key="1">
    <citation type="submission" date="2018-11" db="EMBL/GenBank/DDBJ databases">
        <title>Aerococcus sp. SJQ22, whole genome shotgun sequence.</title>
        <authorList>
            <person name="Sun L."/>
            <person name="Gao X."/>
            <person name="Chen W."/>
            <person name="Huang K."/>
        </authorList>
    </citation>
    <scope>NUCLEOTIDE SEQUENCE [LARGE SCALE GENOMIC DNA]</scope>
    <source>
        <strain evidence="2 3">SJQ22</strain>
    </source>
</reference>
<keyword evidence="3" id="KW-1185">Reference proteome</keyword>
<dbReference type="EMBL" id="RKMG01000007">
    <property type="protein sequence ID" value="RPA60931.1"/>
    <property type="molecule type" value="Genomic_DNA"/>
</dbReference>
<evidence type="ECO:0000313" key="2">
    <source>
        <dbReference type="EMBL" id="RPA60931.1"/>
    </source>
</evidence>
<evidence type="ECO:0000313" key="3">
    <source>
        <dbReference type="Proteomes" id="UP000273977"/>
    </source>
</evidence>
<accession>A0A3N4GPC1</accession>
<keyword evidence="1" id="KW-0732">Signal</keyword>
<name>A0A3N4GPC1_9LACT</name>
<gene>
    <name evidence="2" type="ORF">EF384_03510</name>
</gene>
<sequence length="227" mass="24923">MRKFITFIFMASVLLLIGSHVEASESSTDLGLAVGQTLNETESYKQTTVIQQFETAAPDTTRDTVMANLSYASIEDFSGKIIEKTNDASQKQAESILQVETENQQTAYKQDDQDWQQSLTNDSFLGQLQVLSLDQIADLLTLLDATGDWKGSLTDQTLTFQGADEKLSNLLNQVVSDPYNAGANHAVSITVDRQSKTITAIDWQVTGTSRIDNQAITTDLSVKLTSK</sequence>
<protein>
    <submittedName>
        <fullName evidence="2">Uncharacterized protein</fullName>
    </submittedName>
</protein>
<comment type="caution">
    <text evidence="2">The sequence shown here is derived from an EMBL/GenBank/DDBJ whole genome shotgun (WGS) entry which is preliminary data.</text>
</comment>
<dbReference type="AlphaFoldDB" id="A0A3N4GPC1"/>
<dbReference type="OrthoDB" id="2134434at2"/>
<feature type="signal peptide" evidence="1">
    <location>
        <begin position="1"/>
        <end position="23"/>
    </location>
</feature>
<dbReference type="Proteomes" id="UP000273977">
    <property type="component" value="Unassembled WGS sequence"/>
</dbReference>
<proteinExistence type="predicted"/>
<feature type="chain" id="PRO_5018240721" evidence="1">
    <location>
        <begin position="24"/>
        <end position="227"/>
    </location>
</feature>
<evidence type="ECO:0000256" key="1">
    <source>
        <dbReference type="SAM" id="SignalP"/>
    </source>
</evidence>